<dbReference type="NCBIfam" id="NF003461">
    <property type="entry name" value="PRK05082.1"/>
    <property type="match status" value="1"/>
</dbReference>
<dbReference type="RefSeq" id="WP_039184870.1">
    <property type="nucleotide sequence ID" value="NZ_CAUFSP010000022.1"/>
</dbReference>
<dbReference type="SUPFAM" id="SSF53067">
    <property type="entry name" value="Actin-like ATPase domain"/>
    <property type="match status" value="1"/>
</dbReference>
<evidence type="ECO:0000256" key="1">
    <source>
        <dbReference type="ARBA" id="ARBA00023277"/>
    </source>
</evidence>
<keyword evidence="2" id="KW-0418">Kinase</keyword>
<dbReference type="InterPro" id="IPR049874">
    <property type="entry name" value="ROK_cs"/>
</dbReference>
<evidence type="ECO:0000313" key="2">
    <source>
        <dbReference type="EMBL" id="PAV95809.1"/>
    </source>
</evidence>
<keyword evidence="2" id="KW-0808">Transferase</keyword>
<dbReference type="InterPro" id="IPR043129">
    <property type="entry name" value="ATPase_NBD"/>
</dbReference>
<dbReference type="PANTHER" id="PTHR18964:SF169">
    <property type="entry name" value="N-ACETYLMANNOSAMINE KINASE"/>
    <property type="match status" value="1"/>
</dbReference>
<dbReference type="Gene3D" id="3.30.420.40">
    <property type="match status" value="2"/>
</dbReference>
<dbReference type="NCBIfam" id="NF047821">
    <property type="entry name" value="NactlManKinNanK"/>
    <property type="match status" value="1"/>
</dbReference>
<dbReference type="AlphaFoldDB" id="A0A2A2MAT7"/>
<dbReference type="InterPro" id="IPR000600">
    <property type="entry name" value="ROK"/>
</dbReference>
<evidence type="ECO:0000313" key="3">
    <source>
        <dbReference type="Proteomes" id="UP000218796"/>
    </source>
</evidence>
<keyword evidence="1" id="KW-0119">Carbohydrate metabolism</keyword>
<name>A0A2A2MAT7_9GAMM</name>
<proteinExistence type="predicted"/>
<dbReference type="EMBL" id="NQMS01000006">
    <property type="protein sequence ID" value="PAV95809.1"/>
    <property type="molecule type" value="Genomic_DNA"/>
</dbReference>
<dbReference type="Proteomes" id="UP000218796">
    <property type="component" value="Unassembled WGS sequence"/>
</dbReference>
<dbReference type="Pfam" id="PF00480">
    <property type="entry name" value="ROK"/>
    <property type="match status" value="1"/>
</dbReference>
<reference evidence="2 3" key="1">
    <citation type="submission" date="2017-08" db="EMBL/GenBank/DDBJ databases">
        <title>Draft Genome Sequence of Hafnia alvei CITHA-6 Isolated from Raw Bovine Milk.</title>
        <authorList>
            <person name="Culligan E.P."/>
            <person name="Mcsweeney A."/>
            <person name="O'Doherty C."/>
            <person name="Gleeson E."/>
            <person name="O'Riordan D."/>
            <person name="Sleator R.D."/>
        </authorList>
    </citation>
    <scope>NUCLEOTIDE SEQUENCE [LARGE SCALE GENOMIC DNA]</scope>
    <source>
        <strain evidence="2 3">CITHA-6</strain>
    </source>
</reference>
<organism evidence="2 3">
    <name type="scientific">Hafnia paralvei</name>
    <dbReference type="NCBI Taxonomy" id="546367"/>
    <lineage>
        <taxon>Bacteria</taxon>
        <taxon>Pseudomonadati</taxon>
        <taxon>Pseudomonadota</taxon>
        <taxon>Gammaproteobacteria</taxon>
        <taxon>Enterobacterales</taxon>
        <taxon>Hafniaceae</taxon>
        <taxon>Hafnia</taxon>
    </lineage>
</organism>
<gene>
    <name evidence="2" type="ORF">CJD50_15380</name>
</gene>
<dbReference type="EC" id="2.7.1.60" evidence="2"/>
<comment type="caution">
    <text evidence="2">The sequence shown here is derived from an EMBL/GenBank/DDBJ whole genome shotgun (WGS) entry which is preliminary data.</text>
</comment>
<dbReference type="GO" id="GO:0009384">
    <property type="term" value="F:N-acylmannosamine kinase activity"/>
    <property type="evidence" value="ECO:0007669"/>
    <property type="project" value="UniProtKB-EC"/>
</dbReference>
<dbReference type="GO" id="GO:0019262">
    <property type="term" value="P:N-acetylneuraminate catabolic process"/>
    <property type="evidence" value="ECO:0007669"/>
    <property type="project" value="TreeGrafter"/>
</dbReference>
<dbReference type="OrthoDB" id="8772678at2"/>
<protein>
    <submittedName>
        <fullName evidence="2">N-acetylmannosamine kinase</fullName>
        <ecNumber evidence="2">2.7.1.60</ecNumber>
    </submittedName>
</protein>
<sequence length="293" mass="30477">MNILAIDIGGTKLAAALINADQQISQRQEISTPASSSPQALTTALTQLVSHYQGQARCVAVASTGIIDNGILTALNPDNLGGLNQFPLQNTLENLTKLPCYLLNDAQAAAWAEYSQLAEQFRHIVFITVSTGIGGGIIINGKLLTGPHAFAGHIGHSLADPNGPRCGCGRTGCVEAIASGRAIAAAAQLELQGKNARQIFAEAQNGNPQAQQLVENSAQSICQLIANLKALLDTECIVLGGSVGLASGYLQQVKQQLSLLPTPFHVPIVAAHYQHDAGLIGAALFAAQAHSVQ</sequence>
<dbReference type="PANTHER" id="PTHR18964">
    <property type="entry name" value="ROK (REPRESSOR, ORF, KINASE) FAMILY"/>
    <property type="match status" value="1"/>
</dbReference>
<keyword evidence="3" id="KW-1185">Reference proteome</keyword>
<accession>A0A2A2MAT7</accession>
<dbReference type="PROSITE" id="PS01125">
    <property type="entry name" value="ROK"/>
    <property type="match status" value="1"/>
</dbReference>